<dbReference type="STRING" id="69.GLE_4908"/>
<reference evidence="1 3" key="1">
    <citation type="submission" date="2015-11" db="EMBL/GenBank/DDBJ databases">
        <title>Genome sequences of Lysobacter enzymogenes strain C3 and Lysobacter antibioticus ATCC 29479.</title>
        <authorList>
            <person name="Kobayashi D.Y."/>
        </authorList>
    </citation>
    <scope>NUCLEOTIDE SEQUENCE [LARGE SCALE GENOMIC DNA]</scope>
    <source>
        <strain evidence="1 3">C3</strain>
    </source>
</reference>
<protein>
    <submittedName>
        <fullName evidence="1">4-oxalocrotonate tautomerase</fullName>
        <ecNumber evidence="1">5.3.2.-</ecNumber>
    </submittedName>
</protein>
<evidence type="ECO:0000313" key="4">
    <source>
        <dbReference type="Proteomes" id="UP000275910"/>
    </source>
</evidence>
<dbReference type="GO" id="GO:0016853">
    <property type="term" value="F:isomerase activity"/>
    <property type="evidence" value="ECO:0007669"/>
    <property type="project" value="UniProtKB-KW"/>
</dbReference>
<accession>A0A0S2DPE1</accession>
<dbReference type="Gene3D" id="3.30.429.10">
    <property type="entry name" value="Macrophage Migration Inhibitory Factor"/>
    <property type="match status" value="1"/>
</dbReference>
<dbReference type="EMBL" id="CP013140">
    <property type="protein sequence ID" value="ALN60249.1"/>
    <property type="molecule type" value="Genomic_DNA"/>
</dbReference>
<reference evidence="2 4" key="2">
    <citation type="submission" date="2018-10" db="EMBL/GenBank/DDBJ databases">
        <title>The genome of Lysobacter enzymogenes OH11.</title>
        <authorList>
            <person name="Liu F."/>
            <person name="Zhao Y."/>
            <person name="Qian G."/>
            <person name="Chen Y."/>
            <person name="Xu H."/>
        </authorList>
    </citation>
    <scope>NUCLEOTIDE SEQUENCE [LARGE SCALE GENOMIC DNA]</scope>
    <source>
        <strain evidence="2 4">OH11</strain>
    </source>
</reference>
<dbReference type="OrthoDB" id="8561934at2"/>
<dbReference type="InterPro" id="IPR014347">
    <property type="entry name" value="Tautomerase/MIF_sf"/>
</dbReference>
<dbReference type="EMBL" id="RCTY01000014">
    <property type="protein sequence ID" value="ROU08266.1"/>
    <property type="molecule type" value="Genomic_DNA"/>
</dbReference>
<evidence type="ECO:0000313" key="3">
    <source>
        <dbReference type="Proteomes" id="UP000061569"/>
    </source>
</evidence>
<organism evidence="1 3">
    <name type="scientific">Lysobacter enzymogenes</name>
    <dbReference type="NCBI Taxonomy" id="69"/>
    <lineage>
        <taxon>Bacteria</taxon>
        <taxon>Pseudomonadati</taxon>
        <taxon>Pseudomonadota</taxon>
        <taxon>Gammaproteobacteria</taxon>
        <taxon>Lysobacterales</taxon>
        <taxon>Lysobacteraceae</taxon>
        <taxon>Lysobacter</taxon>
    </lineage>
</organism>
<dbReference type="PATRIC" id="fig|69.6.peg.4838"/>
<evidence type="ECO:0000313" key="2">
    <source>
        <dbReference type="EMBL" id="ROU08266.1"/>
    </source>
</evidence>
<dbReference type="AlphaFoldDB" id="A0A0S2DPE1"/>
<dbReference type="KEGG" id="lez:GLE_4908"/>
<dbReference type="EC" id="5.3.2.-" evidence="1"/>
<proteinExistence type="predicted"/>
<dbReference type="RefSeq" id="WP_057949407.1">
    <property type="nucleotide sequence ID" value="NZ_CP067396.1"/>
</dbReference>
<gene>
    <name evidence="1" type="primary">xylH</name>
    <name evidence="2" type="ORF">D9T17_04970</name>
    <name evidence="1" type="ORF">GLE_4908</name>
</gene>
<name>A0A0S2DPE1_LYSEN</name>
<sequence>MPHLNLQISGPADPALARRASALVADLTVETLGKPRELIAIEVRFVDRALWFVDGRSLEELGRNSFFLDISITDETNTKDEKARFIERAYAQLSALIGEVHEVSYIHVVDARAAAYGYGGATQERRYQAARIAAPR</sequence>
<dbReference type="SUPFAM" id="SSF55331">
    <property type="entry name" value="Tautomerase/MIF"/>
    <property type="match status" value="1"/>
</dbReference>
<dbReference type="Proteomes" id="UP000061569">
    <property type="component" value="Chromosome"/>
</dbReference>
<dbReference type="Proteomes" id="UP000275910">
    <property type="component" value="Unassembled WGS sequence"/>
</dbReference>
<evidence type="ECO:0000313" key="1">
    <source>
        <dbReference type="EMBL" id="ALN60249.1"/>
    </source>
</evidence>
<keyword evidence="1" id="KW-0413">Isomerase</keyword>